<dbReference type="Proteomes" id="UP000828048">
    <property type="component" value="Chromosome 1"/>
</dbReference>
<sequence>MYNLDLRFVVPALINLTLFLLEQHQSKPWNRYEPNSNLNLSLNLDIYRFFSILILVLFFLITSVKLPFSLTAEPIRVRTRDFSCLLAISLIASVVLPQHLFWFGFVIIICLSPLHGFLSDLSVGLLFRTWDILRGIPALIITCIVQKHQQDDPPPPQVEVVVADDIGGNPILLEQPTSESANNVLACCTALIKPLANVAENFKSIQLPEDYALCTVRYIVE</sequence>
<reference evidence="1 2" key="1">
    <citation type="journal article" date="2021" name="Hortic Res">
        <title>High-quality reference genome and annotation aids understanding of berry development for evergreen blueberry (Vaccinium darrowii).</title>
        <authorList>
            <person name="Yu J."/>
            <person name="Hulse-Kemp A.M."/>
            <person name="Babiker E."/>
            <person name="Staton M."/>
        </authorList>
    </citation>
    <scope>NUCLEOTIDE SEQUENCE [LARGE SCALE GENOMIC DNA]</scope>
    <source>
        <strain evidence="2">cv. NJ 8807/NJ 8810</strain>
        <tissue evidence="1">Young leaf</tissue>
    </source>
</reference>
<accession>A0ACB7XTG8</accession>
<keyword evidence="2" id="KW-1185">Reference proteome</keyword>
<evidence type="ECO:0000313" key="1">
    <source>
        <dbReference type="EMBL" id="KAH7843903.1"/>
    </source>
</evidence>
<organism evidence="1 2">
    <name type="scientific">Vaccinium darrowii</name>
    <dbReference type="NCBI Taxonomy" id="229202"/>
    <lineage>
        <taxon>Eukaryota</taxon>
        <taxon>Viridiplantae</taxon>
        <taxon>Streptophyta</taxon>
        <taxon>Embryophyta</taxon>
        <taxon>Tracheophyta</taxon>
        <taxon>Spermatophyta</taxon>
        <taxon>Magnoliopsida</taxon>
        <taxon>eudicotyledons</taxon>
        <taxon>Gunneridae</taxon>
        <taxon>Pentapetalae</taxon>
        <taxon>asterids</taxon>
        <taxon>Ericales</taxon>
        <taxon>Ericaceae</taxon>
        <taxon>Vaccinioideae</taxon>
        <taxon>Vaccinieae</taxon>
        <taxon>Vaccinium</taxon>
    </lineage>
</organism>
<comment type="caution">
    <text evidence="1">The sequence shown here is derived from an EMBL/GenBank/DDBJ whole genome shotgun (WGS) entry which is preliminary data.</text>
</comment>
<gene>
    <name evidence="1" type="ORF">Vadar_022108</name>
</gene>
<protein>
    <submittedName>
        <fullName evidence="1">Uncharacterized protein</fullName>
    </submittedName>
</protein>
<proteinExistence type="predicted"/>
<evidence type="ECO:0000313" key="2">
    <source>
        <dbReference type="Proteomes" id="UP000828048"/>
    </source>
</evidence>
<dbReference type="EMBL" id="CM037151">
    <property type="protein sequence ID" value="KAH7843903.1"/>
    <property type="molecule type" value="Genomic_DNA"/>
</dbReference>
<name>A0ACB7XTG8_9ERIC</name>